<dbReference type="KEGG" id="swf:E3E12_04195"/>
<sequence length="398" mass="41923">MGAAPAPKPTSHLYDVVISHDIGHGLVPVWRVRPLLDSGLLPPGQPALVFTEQRAQDTRPSRIAFDITTMGPSLPACQGDAVPAHVTLTVQDARVAETDDDGEPAPLHLAGGTVVAPAESDEQPSRTLHRDVCLPAGRGTRAMVPFGHFGWIEDARYVFSIGLAHVRHLPTRERGGSVPGFRPGGGSLTLAPSAQPHIHMDIIPPLMLDTPAASAALFAPAGTVAHAMDALLPQEHRPLVRLESRSPPTAAQPFDVWRFTAQLPRHSLGAGRIAGAEVTARALGNCGNQQVLAWRLAAKGHERDGGRSLNQALLATSAEARHLAVGSVFHHHEAGAVATQSLNAATHTTGTATLCLADGAAAMMTFPSAFAGGADVVIMQAPFKTGQGRKDLERRQRD</sequence>
<gene>
    <name evidence="1" type="ORF">E3E12_04195</name>
</gene>
<evidence type="ECO:0000313" key="2">
    <source>
        <dbReference type="Proteomes" id="UP000318709"/>
    </source>
</evidence>
<reference evidence="1 2" key="1">
    <citation type="submission" date="2019-03" db="EMBL/GenBank/DDBJ databases">
        <title>The complete genome sequence of Swingsia_sp. F3b2 LMG30590(T).</title>
        <authorList>
            <person name="Chua K.-O."/>
            <person name="Chan K.-G."/>
            <person name="See-Too W.-S."/>
        </authorList>
    </citation>
    <scope>NUCLEOTIDE SEQUENCE [LARGE SCALE GENOMIC DNA]</scope>
    <source>
        <strain evidence="1 2">F3b2</strain>
    </source>
</reference>
<accession>A0A4Y6UAP8</accession>
<name>A0A4Y6UAP8_9PROT</name>
<dbReference type="AlphaFoldDB" id="A0A4Y6UAP8"/>
<organism evidence="1 2">
    <name type="scientific">Formicincola oecophyllae</name>
    <dbReference type="NCBI Taxonomy" id="2558361"/>
    <lineage>
        <taxon>Bacteria</taxon>
        <taxon>Pseudomonadati</taxon>
        <taxon>Pseudomonadota</taxon>
        <taxon>Alphaproteobacteria</taxon>
        <taxon>Acetobacterales</taxon>
        <taxon>Acetobacteraceae</taxon>
        <taxon>Formicincola</taxon>
    </lineage>
</organism>
<protein>
    <submittedName>
        <fullName evidence="1">Uncharacterized protein</fullName>
    </submittedName>
</protein>
<keyword evidence="2" id="KW-1185">Reference proteome</keyword>
<evidence type="ECO:0000313" key="1">
    <source>
        <dbReference type="EMBL" id="QDH13527.1"/>
    </source>
</evidence>
<dbReference type="RefSeq" id="WP_141443234.1">
    <property type="nucleotide sequence ID" value="NZ_CP038231.1"/>
</dbReference>
<proteinExistence type="predicted"/>
<dbReference type="EMBL" id="CP038231">
    <property type="protein sequence ID" value="QDH13527.1"/>
    <property type="molecule type" value="Genomic_DNA"/>
</dbReference>
<dbReference type="Proteomes" id="UP000318709">
    <property type="component" value="Chromosome"/>
</dbReference>